<reference evidence="2" key="1">
    <citation type="submission" date="2013-08" db="EMBL/GenBank/DDBJ databases">
        <authorList>
            <person name="Mendez C."/>
            <person name="Richter M."/>
            <person name="Ferrer M."/>
            <person name="Sanchez J."/>
        </authorList>
    </citation>
    <scope>NUCLEOTIDE SEQUENCE</scope>
</reference>
<proteinExistence type="predicted"/>
<dbReference type="PROSITE" id="PS51385">
    <property type="entry name" value="YJEF_N"/>
    <property type="match status" value="1"/>
</dbReference>
<dbReference type="Gene3D" id="3.40.50.10260">
    <property type="entry name" value="YjeF N-terminal domain"/>
    <property type="match status" value="1"/>
</dbReference>
<accession>T1ALW5</accession>
<evidence type="ECO:0000313" key="2">
    <source>
        <dbReference type="EMBL" id="EQD58377.1"/>
    </source>
</evidence>
<feature type="domain" description="YjeF N-terminal" evidence="1">
    <location>
        <begin position="16"/>
        <end position="66"/>
    </location>
</feature>
<sequence>MQQTEYEHALYRADQVREIERAAIAAGIGETQLMQRAAEAAWALLQRRWPEAQRVCVLAGQGNNGG</sequence>
<evidence type="ECO:0000259" key="1">
    <source>
        <dbReference type="PROSITE" id="PS51385"/>
    </source>
</evidence>
<dbReference type="InterPro" id="IPR036652">
    <property type="entry name" value="YjeF_N_dom_sf"/>
</dbReference>
<organism evidence="2">
    <name type="scientific">mine drainage metagenome</name>
    <dbReference type="NCBI Taxonomy" id="410659"/>
    <lineage>
        <taxon>unclassified sequences</taxon>
        <taxon>metagenomes</taxon>
        <taxon>ecological metagenomes</taxon>
    </lineage>
</organism>
<dbReference type="AlphaFoldDB" id="T1ALW5"/>
<comment type="caution">
    <text evidence="2">The sequence shown here is derived from an EMBL/GenBank/DDBJ whole genome shotgun (WGS) entry which is preliminary data.</text>
</comment>
<dbReference type="Pfam" id="PF03853">
    <property type="entry name" value="YjeF_N"/>
    <property type="match status" value="1"/>
</dbReference>
<dbReference type="SUPFAM" id="SSF64153">
    <property type="entry name" value="YjeF N-terminal domain-like"/>
    <property type="match status" value="1"/>
</dbReference>
<reference evidence="2" key="2">
    <citation type="journal article" date="2014" name="ISME J.">
        <title>Microbial stratification in low pH oxic and suboxic macroscopic growths along an acid mine drainage.</title>
        <authorList>
            <person name="Mendez-Garcia C."/>
            <person name="Mesa V."/>
            <person name="Sprenger R.R."/>
            <person name="Richter M."/>
            <person name="Diez M.S."/>
            <person name="Solano J."/>
            <person name="Bargiela R."/>
            <person name="Golyshina O.V."/>
            <person name="Manteca A."/>
            <person name="Ramos J.L."/>
            <person name="Gallego J.R."/>
            <person name="Llorente I."/>
            <person name="Martins Dos Santos V.A."/>
            <person name="Jensen O.N."/>
            <person name="Pelaez A.I."/>
            <person name="Sanchez J."/>
            <person name="Ferrer M."/>
        </authorList>
    </citation>
    <scope>NUCLEOTIDE SEQUENCE</scope>
</reference>
<feature type="non-terminal residue" evidence="2">
    <location>
        <position position="66"/>
    </location>
</feature>
<dbReference type="InterPro" id="IPR004443">
    <property type="entry name" value="YjeF_N_dom"/>
</dbReference>
<dbReference type="EMBL" id="AUZX01007705">
    <property type="protein sequence ID" value="EQD58377.1"/>
    <property type="molecule type" value="Genomic_DNA"/>
</dbReference>
<gene>
    <name evidence="2" type="ORF">B1A_10808</name>
</gene>
<name>T1ALW5_9ZZZZ</name>
<protein>
    <submittedName>
        <fullName evidence="2">Protein containing YjeF-related protein</fullName>
    </submittedName>
</protein>